<evidence type="ECO:0000313" key="3">
    <source>
        <dbReference type="Proteomes" id="UP000191522"/>
    </source>
</evidence>
<sequence length="206" mass="23570">MEIEDYYDTNQVRSESHQTTHTKATDNIHDIKDEDHDADNTYFDDSSDDKCTDSSHQSNSNTQTSWDINQVTDLDTILRIWVKSKVPADQIGHFLDLCLRNRDNYAGYHLTRMVLDCETYSNIALYMLQDLGICDEDHNPLWTKMGPGDRDRRPLQKGDDGYEESYSYDCTAAAGSTFEITHNLVYSRGLFEFLTADGICLLASLL</sequence>
<accession>A0A1V6P9G3</accession>
<feature type="compositionally biased region" description="Low complexity" evidence="1">
    <location>
        <begin position="54"/>
        <end position="64"/>
    </location>
</feature>
<keyword evidence="3" id="KW-1185">Reference proteome</keyword>
<evidence type="ECO:0000256" key="1">
    <source>
        <dbReference type="SAM" id="MobiDB-lite"/>
    </source>
</evidence>
<evidence type="ECO:0000313" key="2">
    <source>
        <dbReference type="EMBL" id="OQD73628.1"/>
    </source>
</evidence>
<dbReference type="OrthoDB" id="4347872at2759"/>
<name>A0A1V6P9G3_PENDC</name>
<gene>
    <name evidence="2" type="ORF">PENDEC_c014G04956</name>
</gene>
<feature type="compositionally biased region" description="Basic and acidic residues" evidence="1">
    <location>
        <begin position="14"/>
        <end position="39"/>
    </location>
</feature>
<proteinExistence type="predicted"/>
<reference evidence="3" key="1">
    <citation type="journal article" date="2017" name="Nat. Microbiol.">
        <title>Global analysis of biosynthetic gene clusters reveals vast potential of secondary metabolite production in Penicillium species.</title>
        <authorList>
            <person name="Nielsen J.C."/>
            <person name="Grijseels S."/>
            <person name="Prigent S."/>
            <person name="Ji B."/>
            <person name="Dainat J."/>
            <person name="Nielsen K.F."/>
            <person name="Frisvad J.C."/>
            <person name="Workman M."/>
            <person name="Nielsen J."/>
        </authorList>
    </citation>
    <scope>NUCLEOTIDE SEQUENCE [LARGE SCALE GENOMIC DNA]</scope>
    <source>
        <strain evidence="3">IBT 11843</strain>
    </source>
</reference>
<dbReference type="AlphaFoldDB" id="A0A1V6P9G3"/>
<dbReference type="EMBL" id="MDYL01000014">
    <property type="protein sequence ID" value="OQD73628.1"/>
    <property type="molecule type" value="Genomic_DNA"/>
</dbReference>
<comment type="caution">
    <text evidence="2">The sequence shown here is derived from an EMBL/GenBank/DDBJ whole genome shotgun (WGS) entry which is preliminary data.</text>
</comment>
<organism evidence="2 3">
    <name type="scientific">Penicillium decumbens</name>
    <dbReference type="NCBI Taxonomy" id="69771"/>
    <lineage>
        <taxon>Eukaryota</taxon>
        <taxon>Fungi</taxon>
        <taxon>Dikarya</taxon>
        <taxon>Ascomycota</taxon>
        <taxon>Pezizomycotina</taxon>
        <taxon>Eurotiomycetes</taxon>
        <taxon>Eurotiomycetidae</taxon>
        <taxon>Eurotiales</taxon>
        <taxon>Aspergillaceae</taxon>
        <taxon>Penicillium</taxon>
    </lineage>
</organism>
<feature type="region of interest" description="Disordered" evidence="1">
    <location>
        <begin position="1"/>
        <end position="64"/>
    </location>
</feature>
<dbReference type="Proteomes" id="UP000191522">
    <property type="component" value="Unassembled WGS sequence"/>
</dbReference>
<protein>
    <submittedName>
        <fullName evidence="2">Uncharacterized protein</fullName>
    </submittedName>
</protein>